<dbReference type="KEGG" id="rru:Rru_A3743"/>
<protein>
    <submittedName>
        <fullName evidence="1">Uncharacterized protein</fullName>
    </submittedName>
</protein>
<gene>
    <name evidence="1" type="ordered locus">Rru_A3743</name>
</gene>
<dbReference type="InterPro" id="IPR036318">
    <property type="entry name" value="FAD-bd_PCMH-like_sf"/>
</dbReference>
<dbReference type="EMBL" id="CP000230">
    <property type="protein sequence ID" value="ABC24537.1"/>
    <property type="molecule type" value="Genomic_DNA"/>
</dbReference>
<proteinExistence type="predicted"/>
<dbReference type="STRING" id="269796.Rru_A3743"/>
<evidence type="ECO:0000313" key="2">
    <source>
        <dbReference type="Proteomes" id="UP000001929"/>
    </source>
</evidence>
<organism evidence="1 2">
    <name type="scientific">Rhodospirillum rubrum (strain ATCC 11170 / ATH 1.1.1 / DSM 467 / LMG 4362 / NCIMB 8255 / S1)</name>
    <dbReference type="NCBI Taxonomy" id="269796"/>
    <lineage>
        <taxon>Bacteria</taxon>
        <taxon>Pseudomonadati</taxon>
        <taxon>Pseudomonadota</taxon>
        <taxon>Alphaproteobacteria</taxon>
        <taxon>Rhodospirillales</taxon>
        <taxon>Rhodospirillaceae</taxon>
        <taxon>Rhodospirillum</taxon>
    </lineage>
</organism>
<sequence length="53" mass="6299">MIRESRSIPQAGQVFRFHGFTFEVVKRVRNRISQIKILPPPVRPEDPWKDPEI</sequence>
<dbReference type="InterPro" id="IPR016169">
    <property type="entry name" value="FAD-bd_PCMH_sub2"/>
</dbReference>
<accession>Q2RMV8</accession>
<dbReference type="SUPFAM" id="SSF56176">
    <property type="entry name" value="FAD-binding/transporter-associated domain-like"/>
    <property type="match status" value="1"/>
</dbReference>
<dbReference type="HOGENOM" id="CLU_3065677_0_0_5"/>
<reference evidence="1 2" key="1">
    <citation type="journal article" date="2011" name="Stand. Genomic Sci.">
        <title>Complete genome sequence of Rhodospirillum rubrum type strain (S1).</title>
        <authorList>
            <person name="Munk A.C."/>
            <person name="Copeland A."/>
            <person name="Lucas S."/>
            <person name="Lapidus A."/>
            <person name="Del Rio T.G."/>
            <person name="Barry K."/>
            <person name="Detter J.C."/>
            <person name="Hammon N."/>
            <person name="Israni S."/>
            <person name="Pitluck S."/>
            <person name="Brettin T."/>
            <person name="Bruce D."/>
            <person name="Han C."/>
            <person name="Tapia R."/>
            <person name="Gilna P."/>
            <person name="Schmutz J."/>
            <person name="Larimer F."/>
            <person name="Land M."/>
            <person name="Kyrpides N.C."/>
            <person name="Mavromatis K."/>
            <person name="Richardson P."/>
            <person name="Rohde M."/>
            <person name="Goker M."/>
            <person name="Klenk H.P."/>
            <person name="Zhang Y."/>
            <person name="Roberts G.P."/>
            <person name="Reslewic S."/>
            <person name="Schwartz D.C."/>
        </authorList>
    </citation>
    <scope>NUCLEOTIDE SEQUENCE [LARGE SCALE GENOMIC DNA]</scope>
    <source>
        <strain evidence="2">ATCC 11170 / ATH 1.1.1 / DSM 467 / LMG 4362 / NCIMB 8255 / S1</strain>
    </source>
</reference>
<dbReference type="Proteomes" id="UP000001929">
    <property type="component" value="Chromosome"/>
</dbReference>
<name>Q2RMV8_RHORT</name>
<dbReference type="Gene3D" id="3.30.465.10">
    <property type="match status" value="1"/>
</dbReference>
<dbReference type="EnsemblBacteria" id="ABC24537">
    <property type="protein sequence ID" value="ABC24537"/>
    <property type="gene ID" value="Rru_A3743"/>
</dbReference>
<dbReference type="GO" id="GO:0050660">
    <property type="term" value="F:flavin adenine dinucleotide binding"/>
    <property type="evidence" value="ECO:0007669"/>
    <property type="project" value="InterPro"/>
</dbReference>
<evidence type="ECO:0000313" key="1">
    <source>
        <dbReference type="EMBL" id="ABC24537.1"/>
    </source>
</evidence>
<keyword evidence="2" id="KW-1185">Reference proteome</keyword>
<dbReference type="AlphaFoldDB" id="Q2RMV8"/>